<keyword evidence="1" id="KW-0805">Transcription regulation</keyword>
<dbReference type="EMBL" id="VINQ01000003">
    <property type="protein sequence ID" value="KAA0917771.1"/>
    <property type="molecule type" value="Genomic_DNA"/>
</dbReference>
<feature type="domain" description="HTH tetR-type" evidence="5">
    <location>
        <begin position="19"/>
        <end position="79"/>
    </location>
</feature>
<organism evidence="6 7">
    <name type="scientific">Aquicoccus porphyridii</name>
    <dbReference type="NCBI Taxonomy" id="1852029"/>
    <lineage>
        <taxon>Bacteria</taxon>
        <taxon>Pseudomonadati</taxon>
        <taxon>Pseudomonadota</taxon>
        <taxon>Alphaproteobacteria</taxon>
        <taxon>Rhodobacterales</taxon>
        <taxon>Paracoccaceae</taxon>
        <taxon>Aquicoccus</taxon>
    </lineage>
</organism>
<evidence type="ECO:0000256" key="4">
    <source>
        <dbReference type="PROSITE-ProRule" id="PRU00335"/>
    </source>
</evidence>
<feature type="DNA-binding region" description="H-T-H motif" evidence="4">
    <location>
        <begin position="42"/>
        <end position="61"/>
    </location>
</feature>
<gene>
    <name evidence="6" type="ORF">FLO80_07050</name>
</gene>
<dbReference type="PANTHER" id="PTHR30055">
    <property type="entry name" value="HTH-TYPE TRANSCRIPTIONAL REGULATOR RUTR"/>
    <property type="match status" value="1"/>
</dbReference>
<keyword evidence="2 4" id="KW-0238">DNA-binding</keyword>
<evidence type="ECO:0000313" key="7">
    <source>
        <dbReference type="Proteomes" id="UP000325291"/>
    </source>
</evidence>
<keyword evidence="3" id="KW-0804">Transcription</keyword>
<dbReference type="GO" id="GO:0003700">
    <property type="term" value="F:DNA-binding transcription factor activity"/>
    <property type="evidence" value="ECO:0007669"/>
    <property type="project" value="TreeGrafter"/>
</dbReference>
<accession>A0A5A9ZKM7</accession>
<evidence type="ECO:0000259" key="5">
    <source>
        <dbReference type="PROSITE" id="PS50977"/>
    </source>
</evidence>
<dbReference type="InterPro" id="IPR041479">
    <property type="entry name" value="TetR_CgmR_C"/>
</dbReference>
<dbReference type="GO" id="GO:0000976">
    <property type="term" value="F:transcription cis-regulatory region binding"/>
    <property type="evidence" value="ECO:0007669"/>
    <property type="project" value="TreeGrafter"/>
</dbReference>
<reference evidence="6 7" key="1">
    <citation type="submission" date="2019-07" db="EMBL/GenBank/DDBJ databases">
        <title>Aquicoccus porphyridii gen. nov., sp. nov., isolated from a small marine red alga, Porphyridium marinum.</title>
        <authorList>
            <person name="Liu L."/>
        </authorList>
    </citation>
    <scope>NUCLEOTIDE SEQUENCE [LARGE SCALE GENOMIC DNA]</scope>
    <source>
        <strain evidence="6 7">L1 8-17</strain>
    </source>
</reference>
<keyword evidence="7" id="KW-1185">Reference proteome</keyword>
<name>A0A5A9ZKM7_9RHOB</name>
<dbReference type="Pfam" id="PF00440">
    <property type="entry name" value="TetR_N"/>
    <property type="match status" value="1"/>
</dbReference>
<proteinExistence type="predicted"/>
<dbReference type="SUPFAM" id="SSF46689">
    <property type="entry name" value="Homeodomain-like"/>
    <property type="match status" value="1"/>
</dbReference>
<dbReference type="InterPro" id="IPR001647">
    <property type="entry name" value="HTH_TetR"/>
</dbReference>
<dbReference type="RefSeq" id="WP_111363121.1">
    <property type="nucleotide sequence ID" value="NZ_VINQ01000003.1"/>
</dbReference>
<evidence type="ECO:0000256" key="2">
    <source>
        <dbReference type="ARBA" id="ARBA00023125"/>
    </source>
</evidence>
<dbReference type="PROSITE" id="PS50977">
    <property type="entry name" value="HTH_TETR_2"/>
    <property type="match status" value="1"/>
</dbReference>
<dbReference type="InterPro" id="IPR050109">
    <property type="entry name" value="HTH-type_TetR-like_transc_reg"/>
</dbReference>
<evidence type="ECO:0000256" key="1">
    <source>
        <dbReference type="ARBA" id="ARBA00023015"/>
    </source>
</evidence>
<dbReference type="PANTHER" id="PTHR30055:SF234">
    <property type="entry name" value="HTH-TYPE TRANSCRIPTIONAL REGULATOR BETI"/>
    <property type="match status" value="1"/>
</dbReference>
<evidence type="ECO:0000313" key="6">
    <source>
        <dbReference type="EMBL" id="KAA0917771.1"/>
    </source>
</evidence>
<dbReference type="PRINTS" id="PR00455">
    <property type="entry name" value="HTHTETR"/>
</dbReference>
<dbReference type="InterPro" id="IPR009057">
    <property type="entry name" value="Homeodomain-like_sf"/>
</dbReference>
<evidence type="ECO:0000256" key="3">
    <source>
        <dbReference type="ARBA" id="ARBA00023163"/>
    </source>
</evidence>
<comment type="caution">
    <text evidence="6">The sequence shown here is derived from an EMBL/GenBank/DDBJ whole genome shotgun (WGS) entry which is preliminary data.</text>
</comment>
<protein>
    <submittedName>
        <fullName evidence="6">TetR/AcrR family transcriptional regulator</fullName>
    </submittedName>
</protein>
<sequence length="193" mass="21173">MPCKGSAISRQAKNRIPRSDTRRRILDAAQTLARCTGPGNLSLDAVATKAGVSKGGLLYHFPSKSRLMEALVEDYLVRFDAAISAEERIGEPDSVICAYMAQFRSERQGDKPPPSGLLAALAEDPNMLAPVRRYERDFLARIRANASDPQMATLTFLAIHGIRAMELLNIQVLDHGEEEVLLGWIKDRLGATA</sequence>
<dbReference type="Gene3D" id="1.10.357.10">
    <property type="entry name" value="Tetracycline Repressor, domain 2"/>
    <property type="match status" value="1"/>
</dbReference>
<dbReference type="Proteomes" id="UP000325291">
    <property type="component" value="Unassembled WGS sequence"/>
</dbReference>
<dbReference type="AlphaFoldDB" id="A0A5A9ZKM7"/>
<dbReference type="Pfam" id="PF17937">
    <property type="entry name" value="TetR_C_28"/>
    <property type="match status" value="1"/>
</dbReference>